<evidence type="ECO:0000256" key="2">
    <source>
        <dbReference type="SAM" id="Phobius"/>
    </source>
</evidence>
<dbReference type="Gene3D" id="3.40.30.10">
    <property type="entry name" value="Glutaredoxin"/>
    <property type="match status" value="1"/>
</dbReference>
<dbReference type="EMBL" id="LNZH02000211">
    <property type="protein sequence ID" value="OCB85153.1"/>
    <property type="molecule type" value="Genomic_DNA"/>
</dbReference>
<evidence type="ECO:0000313" key="3">
    <source>
        <dbReference type="EMBL" id="OCB85153.1"/>
    </source>
</evidence>
<gene>
    <name evidence="3" type="ORF">A7U60_g7779</name>
</gene>
<feature type="compositionally biased region" description="Low complexity" evidence="1">
    <location>
        <begin position="122"/>
        <end position="135"/>
    </location>
</feature>
<proteinExistence type="predicted"/>
<organism evidence="3 4">
    <name type="scientific">Sanghuangporus baumii</name>
    <name type="common">Phellinus baumii</name>
    <dbReference type="NCBI Taxonomy" id="108892"/>
    <lineage>
        <taxon>Eukaryota</taxon>
        <taxon>Fungi</taxon>
        <taxon>Dikarya</taxon>
        <taxon>Basidiomycota</taxon>
        <taxon>Agaricomycotina</taxon>
        <taxon>Agaricomycetes</taxon>
        <taxon>Hymenochaetales</taxon>
        <taxon>Hymenochaetaceae</taxon>
        <taxon>Sanghuangporus</taxon>
    </lineage>
</organism>
<feature type="region of interest" description="Disordered" evidence="1">
    <location>
        <begin position="150"/>
        <end position="170"/>
    </location>
</feature>
<comment type="caution">
    <text evidence="3">The sequence shown here is derived from an EMBL/GenBank/DDBJ whole genome shotgun (WGS) entry which is preliminary data.</text>
</comment>
<dbReference type="AlphaFoldDB" id="A0A9Q5HSG1"/>
<dbReference type="OrthoDB" id="423313at2759"/>
<feature type="region of interest" description="Disordered" evidence="1">
    <location>
        <begin position="113"/>
        <end position="135"/>
    </location>
</feature>
<keyword evidence="2" id="KW-0812">Transmembrane</keyword>
<evidence type="ECO:0000313" key="4">
    <source>
        <dbReference type="Proteomes" id="UP000757232"/>
    </source>
</evidence>
<keyword evidence="2" id="KW-0472">Membrane</keyword>
<dbReference type="Proteomes" id="UP000757232">
    <property type="component" value="Unassembled WGS sequence"/>
</dbReference>
<feature type="transmembrane region" description="Helical" evidence="2">
    <location>
        <begin position="233"/>
        <end position="250"/>
    </location>
</feature>
<name>A0A9Q5HSG1_SANBA</name>
<protein>
    <submittedName>
        <fullName evidence="3">Uncharacterized protein</fullName>
    </submittedName>
</protein>
<keyword evidence="4" id="KW-1185">Reference proteome</keyword>
<accession>A0A9Q5HSG1</accession>
<reference evidence="3" key="1">
    <citation type="submission" date="2016-06" db="EMBL/GenBank/DDBJ databases">
        <title>Draft Genome sequence of the fungus Inonotus baumii.</title>
        <authorList>
            <person name="Zhu H."/>
            <person name="Lin W."/>
        </authorList>
    </citation>
    <scope>NUCLEOTIDE SEQUENCE</scope>
    <source>
        <strain evidence="3">821</strain>
    </source>
</reference>
<dbReference type="PROSITE" id="PS51354">
    <property type="entry name" value="GLUTAREDOXIN_2"/>
    <property type="match status" value="1"/>
</dbReference>
<sequence length="510" mass="54826">MEGGWRANTGPIPDLEVILEIDEMTPLSVSSMAHRRTPSTMYATVVVKEEKENPVLNASGVGVGISAVLSAAATVLAPLYCHTLLVSSPSLSLTHNLVTQALPLSVMRPSITLDRPDGSATMSPSSSSSSSLSDDDYMSMTSLDLQTPLTPGTPSKLFPHPPRFPSYPVESSSRSALTKARYYLRRFVSRFLAALSPRISGLPVKSPHLSSASSTSYLASLPTRAHASVRRRATFLALLALIALCTWTLFTSSLGDTQSHARPYSQGVMRSWKDWRNQAQNREGDEGARLLSSASFRAAAAAAAANYPVMHTDSTESNSALRVSSLELSPEDELAALTAFIAALPWNALPSHVDPSRSLDPTIILDFDPSHRRARDELVALRRETWQLNPVVLFGKSRHPPTRETRAILEALSVDIKNGVMDVDMTDRVDGDIVLGVLGRLLHSLESGSSAAASSASESSESIELPLLLIGGKPVRGTDVPKLVEGGELPRMLREAGVRMAVPGKKKKGH</sequence>
<keyword evidence="2" id="KW-1133">Transmembrane helix</keyword>
<evidence type="ECO:0000256" key="1">
    <source>
        <dbReference type="SAM" id="MobiDB-lite"/>
    </source>
</evidence>